<dbReference type="InterPro" id="IPR018490">
    <property type="entry name" value="cNMP-bd_dom_sf"/>
</dbReference>
<evidence type="ECO:0000256" key="8">
    <source>
        <dbReference type="ARBA" id="ARBA00023286"/>
    </source>
</evidence>
<protein>
    <submittedName>
        <fullName evidence="14">Cyclic nucleotide-gated ion channel 4 isoform X2</fullName>
    </submittedName>
</protein>
<dbReference type="FunFam" id="1.10.287.630:FF:000003">
    <property type="entry name" value="Cyclic nucleotide-gated ion channel 1"/>
    <property type="match status" value="1"/>
</dbReference>
<keyword evidence="7 11" id="KW-0472">Membrane</keyword>
<dbReference type="GO" id="GO:0034220">
    <property type="term" value="P:monoatomic ion transmembrane transport"/>
    <property type="evidence" value="ECO:0007669"/>
    <property type="project" value="UniProtKB-KW"/>
</dbReference>
<feature type="transmembrane region" description="Helical" evidence="11">
    <location>
        <begin position="73"/>
        <end position="94"/>
    </location>
</feature>
<evidence type="ECO:0000256" key="10">
    <source>
        <dbReference type="SAM" id="MobiDB-lite"/>
    </source>
</evidence>
<dbReference type="Gene3D" id="1.10.287.630">
    <property type="entry name" value="Helix hairpin bin"/>
    <property type="match status" value="1"/>
</dbReference>
<proteinExistence type="inferred from homology"/>
<dbReference type="GeneID" id="107807685"/>
<evidence type="ECO:0000256" key="3">
    <source>
        <dbReference type="ARBA" id="ARBA00022448"/>
    </source>
</evidence>
<dbReference type="OMA" id="NECEMIQ"/>
<dbReference type="GO" id="GO:0012505">
    <property type="term" value="C:endomembrane system"/>
    <property type="evidence" value="ECO:0007669"/>
    <property type="project" value="UniProtKB-SubCell"/>
</dbReference>
<keyword evidence="9" id="KW-0407">Ion channel</keyword>
<evidence type="ECO:0000256" key="11">
    <source>
        <dbReference type="SAM" id="Phobius"/>
    </source>
</evidence>
<keyword evidence="5 11" id="KW-1133">Transmembrane helix</keyword>
<sequence length="585" mass="68530">MTSHYEDIYSVSDDYNEDDDDDEEIVEEEEENNSQECNKFQEGRNKGELFIEFFSRNKIIDPRAQWVQEWNRVFLLACAIGLFLDPLFFYALSISESCMCLFVDGWFAVTVTALRCMTDALHVWNMWLQFKMINRSRRNHMVAQPYFKAKKGFLFDLFVILPLPQAVGACWYLLGIQRAAKCLKEQCRVTNGCGLKMLACQEPIYYGTSNLVKEKSRLIWGETSNARFTCLNNGENFDYGAYKWTVQLFANENRFEKILLPIFWGLMTLSTFGNLESTTDWLEVIFIIIVLTSGLILVTMFIGNIKVFLHATTSKKQAMQLKMRNIEWWMRRRHLPRELKQRTRNFERQKWAAMRGVDECEMIRNLPEGLRRDIKYHLCLDLVRQVPLFQHMDNLVLENICDRVKSLIFTKGETITKEGDPVQRMLFIVRGHLQSSQLLRDGVKSCCMLGPGNFSGDELLSWCLRRPFVERLPPSSSTLVTLETTEAFGLEAEDVKYVTQHFRYTFVKEKVKRSARYYSPGWRTWGAVAIQLAWRRYKHRLTLTSLSFIRPRRPLSRCSSLGEDRLRIYTALLTSPKPNQDDFDF</sequence>
<feature type="transmembrane region" description="Helical" evidence="11">
    <location>
        <begin position="281"/>
        <end position="309"/>
    </location>
</feature>
<dbReference type="FunFam" id="2.60.120.10:FF:000063">
    <property type="entry name" value="cyclic nucleotide-gated ion channel 4"/>
    <property type="match status" value="1"/>
</dbReference>
<feature type="domain" description="Cyclic nucleotide-binding" evidence="12">
    <location>
        <begin position="388"/>
        <end position="498"/>
    </location>
</feature>
<evidence type="ECO:0000256" key="9">
    <source>
        <dbReference type="ARBA" id="ARBA00023303"/>
    </source>
</evidence>
<dbReference type="RefSeq" id="XP_016487604.1">
    <property type="nucleotide sequence ID" value="XM_016632118.2"/>
</dbReference>
<keyword evidence="8" id="KW-1071">Ligand-gated ion channel</keyword>
<reference evidence="13" key="1">
    <citation type="journal article" date="2014" name="Nat. Commun.">
        <title>The tobacco genome sequence and its comparison with those of tomato and potato.</title>
        <authorList>
            <person name="Sierro N."/>
            <person name="Battey J.N."/>
            <person name="Ouadi S."/>
            <person name="Bakaher N."/>
            <person name="Bovet L."/>
            <person name="Willig A."/>
            <person name="Goepfert S."/>
            <person name="Peitsch M.C."/>
            <person name="Ivanov N.V."/>
        </authorList>
    </citation>
    <scope>NUCLEOTIDE SEQUENCE [LARGE SCALE GENOMIC DNA]</scope>
</reference>
<evidence type="ECO:0000256" key="6">
    <source>
        <dbReference type="ARBA" id="ARBA00023065"/>
    </source>
</evidence>
<keyword evidence="4 11" id="KW-0812">Transmembrane</keyword>
<reference evidence="14" key="2">
    <citation type="submission" date="2025-08" db="UniProtKB">
        <authorList>
            <consortium name="RefSeq"/>
        </authorList>
    </citation>
    <scope>IDENTIFICATION</scope>
    <source>
        <tissue evidence="14">Leaf</tissue>
    </source>
</reference>
<dbReference type="SUPFAM" id="SSF81324">
    <property type="entry name" value="Voltage-gated potassium channels"/>
    <property type="match status" value="1"/>
</dbReference>
<dbReference type="PANTHER" id="PTHR45651:SF44">
    <property type="entry name" value="CYCLIC NUCLEOTIDE-GATED ION CHANNEL 4-LIKE"/>
    <property type="match status" value="1"/>
</dbReference>
<gene>
    <name evidence="14" type="primary">LOC107807685</name>
</gene>
<evidence type="ECO:0000313" key="14">
    <source>
        <dbReference type="RefSeq" id="XP_016487604.1"/>
    </source>
</evidence>
<evidence type="ECO:0000256" key="7">
    <source>
        <dbReference type="ARBA" id="ARBA00023136"/>
    </source>
</evidence>
<dbReference type="InterPro" id="IPR014710">
    <property type="entry name" value="RmlC-like_jellyroll"/>
</dbReference>
<dbReference type="OrthoDB" id="421226at2759"/>
<dbReference type="CDD" id="cd00038">
    <property type="entry name" value="CAP_ED"/>
    <property type="match status" value="1"/>
</dbReference>
<evidence type="ECO:0000256" key="4">
    <source>
        <dbReference type="ARBA" id="ARBA00022692"/>
    </source>
</evidence>
<evidence type="ECO:0000256" key="1">
    <source>
        <dbReference type="ARBA" id="ARBA00004127"/>
    </source>
</evidence>
<feature type="compositionally biased region" description="Acidic residues" evidence="10">
    <location>
        <begin position="14"/>
        <end position="33"/>
    </location>
</feature>
<evidence type="ECO:0000256" key="2">
    <source>
        <dbReference type="ARBA" id="ARBA00010486"/>
    </source>
</evidence>
<evidence type="ECO:0000256" key="5">
    <source>
        <dbReference type="ARBA" id="ARBA00022989"/>
    </source>
</evidence>
<keyword evidence="6" id="KW-0406">Ion transport</keyword>
<organism evidence="13 14">
    <name type="scientific">Nicotiana tabacum</name>
    <name type="common">Common tobacco</name>
    <dbReference type="NCBI Taxonomy" id="4097"/>
    <lineage>
        <taxon>Eukaryota</taxon>
        <taxon>Viridiplantae</taxon>
        <taxon>Streptophyta</taxon>
        <taxon>Embryophyta</taxon>
        <taxon>Tracheophyta</taxon>
        <taxon>Spermatophyta</taxon>
        <taxon>Magnoliopsida</taxon>
        <taxon>eudicotyledons</taxon>
        <taxon>Gunneridae</taxon>
        <taxon>Pentapetalae</taxon>
        <taxon>asterids</taxon>
        <taxon>lamiids</taxon>
        <taxon>Solanales</taxon>
        <taxon>Solanaceae</taxon>
        <taxon>Nicotianoideae</taxon>
        <taxon>Nicotianeae</taxon>
        <taxon>Nicotiana</taxon>
    </lineage>
</organism>
<evidence type="ECO:0000259" key="12">
    <source>
        <dbReference type="PROSITE" id="PS50042"/>
    </source>
</evidence>
<feature type="region of interest" description="Disordered" evidence="10">
    <location>
        <begin position="1"/>
        <end position="37"/>
    </location>
</feature>
<name>A0A1S4BFC5_TOBAC</name>
<dbReference type="PROSITE" id="PS50042">
    <property type="entry name" value="CNMP_BINDING_3"/>
    <property type="match status" value="1"/>
</dbReference>
<comment type="similarity">
    <text evidence="2">Belongs to the cyclic nucleotide-gated cation channel (TC 1.A.1.5) family.</text>
</comment>
<dbReference type="AlphaFoldDB" id="A0A1S4BFC5"/>
<keyword evidence="3" id="KW-0813">Transport</keyword>
<evidence type="ECO:0000313" key="13">
    <source>
        <dbReference type="Proteomes" id="UP000790787"/>
    </source>
</evidence>
<dbReference type="PANTHER" id="PTHR45651">
    <property type="entry name" value="CYCLIC NUCLEOTIDE-GATED ION CHANNEL 15-RELATED-RELATED"/>
    <property type="match status" value="1"/>
</dbReference>
<dbReference type="Gene3D" id="2.60.120.10">
    <property type="entry name" value="Jelly Rolls"/>
    <property type="match status" value="1"/>
</dbReference>
<comment type="subcellular location">
    <subcellularLocation>
        <location evidence="1">Endomembrane system</location>
        <topology evidence="1">Multi-pass membrane protein</topology>
    </subcellularLocation>
</comment>
<dbReference type="InterPro" id="IPR000595">
    <property type="entry name" value="cNMP-bd_dom"/>
</dbReference>
<dbReference type="Proteomes" id="UP000790787">
    <property type="component" value="Chromosome 1"/>
</dbReference>
<keyword evidence="13" id="KW-1185">Reference proteome</keyword>
<accession>A0A1S4BFC5</accession>
<dbReference type="SUPFAM" id="SSF51206">
    <property type="entry name" value="cAMP-binding domain-like"/>
    <property type="match status" value="1"/>
</dbReference>
<dbReference type="RefSeq" id="XP_016487604.1">
    <property type="nucleotide sequence ID" value="XM_016632118.1"/>
</dbReference>
<dbReference type="Pfam" id="PF00027">
    <property type="entry name" value="cNMP_binding"/>
    <property type="match status" value="1"/>
</dbReference>